<dbReference type="InterPro" id="IPR058163">
    <property type="entry name" value="LysR-type_TF_proteobact-type"/>
</dbReference>
<dbReference type="InterPro" id="IPR005119">
    <property type="entry name" value="LysR_subst-bd"/>
</dbReference>
<dbReference type="PANTHER" id="PTHR30537:SF5">
    <property type="entry name" value="HTH-TYPE TRANSCRIPTIONAL ACTIVATOR TTDR-RELATED"/>
    <property type="match status" value="1"/>
</dbReference>
<sequence length="306" mass="32482">MSKLPDFEALAIFAKVVELQSFAAAATELTLSKATVSKAVSRLEDRLGARLFNRTSRRLALTDAGRTLAIKATQLLADGEALENEALAQSSTPRGLVRLAAPMTYGKNTIAALLPEFLARYPDVSIELHLSDAIVDLIGDGFDAAIRIAALPDSSLLARRLCPVTRHIVAAPSYLARHGRPQHPSELAAHKCLGYAYLSTPGVWQFAHASGEQVSIRPNGPFSVNNGEAALPALIAGLGIGALPDFIVGDAIARGELETVLEDWSQTPIGIYLVTPPGGPRPARVEVLLDFLAEKIADGGKRGRKG</sequence>
<dbReference type="PROSITE" id="PS50931">
    <property type="entry name" value="HTH_LYSR"/>
    <property type="match status" value="1"/>
</dbReference>
<evidence type="ECO:0000256" key="5">
    <source>
        <dbReference type="ARBA" id="ARBA00023163"/>
    </source>
</evidence>
<keyword evidence="8" id="KW-1185">Reference proteome</keyword>
<comment type="similarity">
    <text evidence="2">Belongs to the LysR transcriptional regulatory family.</text>
</comment>
<dbReference type="Gene3D" id="1.10.10.10">
    <property type="entry name" value="Winged helix-like DNA-binding domain superfamily/Winged helix DNA-binding domain"/>
    <property type="match status" value="1"/>
</dbReference>
<dbReference type="Proteomes" id="UP000682843">
    <property type="component" value="Chromosome"/>
</dbReference>
<dbReference type="PANTHER" id="PTHR30537">
    <property type="entry name" value="HTH-TYPE TRANSCRIPTIONAL REGULATOR"/>
    <property type="match status" value="1"/>
</dbReference>
<name>A0ABX8AGZ1_9BRAD</name>
<evidence type="ECO:0000256" key="4">
    <source>
        <dbReference type="ARBA" id="ARBA00023125"/>
    </source>
</evidence>
<comment type="function">
    <text evidence="1">NodD regulates the expression of the nodABCFE genes which encode other nodulation proteins. NodD is also a negative regulator of its own expression. Binds flavonoids as inducers.</text>
</comment>
<dbReference type="EMBL" id="CP036498">
    <property type="protein sequence ID" value="QUS41643.1"/>
    <property type="molecule type" value="Genomic_DNA"/>
</dbReference>
<gene>
    <name evidence="7" type="ORF">RPMA_24400</name>
</gene>
<evidence type="ECO:0000259" key="6">
    <source>
        <dbReference type="PROSITE" id="PS50931"/>
    </source>
</evidence>
<keyword evidence="3" id="KW-0805">Transcription regulation</keyword>
<evidence type="ECO:0000313" key="8">
    <source>
        <dbReference type="Proteomes" id="UP000682843"/>
    </source>
</evidence>
<evidence type="ECO:0000256" key="2">
    <source>
        <dbReference type="ARBA" id="ARBA00009437"/>
    </source>
</evidence>
<dbReference type="InterPro" id="IPR036390">
    <property type="entry name" value="WH_DNA-bd_sf"/>
</dbReference>
<proteinExistence type="inferred from homology"/>
<dbReference type="Gene3D" id="3.40.190.290">
    <property type="match status" value="1"/>
</dbReference>
<dbReference type="PRINTS" id="PR00039">
    <property type="entry name" value="HTHLYSR"/>
</dbReference>
<dbReference type="Pfam" id="PF00126">
    <property type="entry name" value="HTH_1"/>
    <property type="match status" value="1"/>
</dbReference>
<dbReference type="RefSeq" id="WP_211910284.1">
    <property type="nucleotide sequence ID" value="NZ_CP036498.1"/>
</dbReference>
<evidence type="ECO:0000256" key="3">
    <source>
        <dbReference type="ARBA" id="ARBA00023015"/>
    </source>
</evidence>
<protein>
    <submittedName>
        <fullName evidence="7">LysR family transcriptional regulator</fullName>
    </submittedName>
</protein>
<dbReference type="SUPFAM" id="SSF53850">
    <property type="entry name" value="Periplasmic binding protein-like II"/>
    <property type="match status" value="1"/>
</dbReference>
<keyword evidence="4" id="KW-0238">DNA-binding</keyword>
<evidence type="ECO:0000256" key="1">
    <source>
        <dbReference type="ARBA" id="ARBA00003502"/>
    </source>
</evidence>
<organism evidence="7 8">
    <name type="scientific">Tardiphaga alba</name>
    <dbReference type="NCBI Taxonomy" id="340268"/>
    <lineage>
        <taxon>Bacteria</taxon>
        <taxon>Pseudomonadati</taxon>
        <taxon>Pseudomonadota</taxon>
        <taxon>Alphaproteobacteria</taxon>
        <taxon>Hyphomicrobiales</taxon>
        <taxon>Nitrobacteraceae</taxon>
        <taxon>Tardiphaga</taxon>
    </lineage>
</organism>
<evidence type="ECO:0000313" key="7">
    <source>
        <dbReference type="EMBL" id="QUS41643.1"/>
    </source>
</evidence>
<dbReference type="InterPro" id="IPR000847">
    <property type="entry name" value="LysR_HTH_N"/>
</dbReference>
<reference evidence="7 8" key="1">
    <citation type="submission" date="2019-02" db="EMBL/GenBank/DDBJ databases">
        <title>Emended description of the genus Rhodopseudomonas and description of Rhodopseudomonas albus sp. nov., a non-phototrophic, heavy-metal-tolerant bacterium isolated from garden soil.</title>
        <authorList>
            <person name="Bao Z."/>
            <person name="Cao W.W."/>
            <person name="Sato Y."/>
            <person name="Nishizawa T."/>
            <person name="Zhao J."/>
            <person name="Guo Y."/>
            <person name="Ohta H."/>
        </authorList>
    </citation>
    <scope>NUCLEOTIDE SEQUENCE [LARGE SCALE GENOMIC DNA]</scope>
    <source>
        <strain evidence="7 8">SK50-23</strain>
    </source>
</reference>
<dbReference type="SUPFAM" id="SSF46785">
    <property type="entry name" value="Winged helix' DNA-binding domain"/>
    <property type="match status" value="1"/>
</dbReference>
<dbReference type="Pfam" id="PF03466">
    <property type="entry name" value="LysR_substrate"/>
    <property type="match status" value="1"/>
</dbReference>
<feature type="domain" description="HTH lysR-type" evidence="6">
    <location>
        <begin position="5"/>
        <end position="62"/>
    </location>
</feature>
<keyword evidence="5" id="KW-0804">Transcription</keyword>
<dbReference type="InterPro" id="IPR036388">
    <property type="entry name" value="WH-like_DNA-bd_sf"/>
</dbReference>
<dbReference type="CDD" id="cd08422">
    <property type="entry name" value="PBP2_CrgA_like"/>
    <property type="match status" value="1"/>
</dbReference>
<accession>A0ABX8AGZ1</accession>